<dbReference type="InterPro" id="IPR003675">
    <property type="entry name" value="Rce1/LyrA-like_dom"/>
</dbReference>
<evidence type="ECO:0000313" key="4">
    <source>
        <dbReference type="EMBL" id="HIY66096.1"/>
    </source>
</evidence>
<feature type="transmembrane region" description="Helical" evidence="2">
    <location>
        <begin position="199"/>
        <end position="220"/>
    </location>
</feature>
<feature type="transmembrane region" description="Helical" evidence="2">
    <location>
        <begin position="113"/>
        <end position="134"/>
    </location>
</feature>
<reference evidence="4" key="2">
    <citation type="submission" date="2021-04" db="EMBL/GenBank/DDBJ databases">
        <authorList>
            <person name="Gilroy R."/>
        </authorList>
    </citation>
    <scope>NUCLEOTIDE SEQUENCE</scope>
    <source>
        <strain evidence="4">ChiGjej1B1-98</strain>
    </source>
</reference>
<proteinExistence type="predicted"/>
<evidence type="ECO:0000256" key="2">
    <source>
        <dbReference type="SAM" id="Phobius"/>
    </source>
</evidence>
<evidence type="ECO:0000256" key="1">
    <source>
        <dbReference type="SAM" id="MobiDB-lite"/>
    </source>
</evidence>
<dbReference type="EMBL" id="DXDC01000219">
    <property type="protein sequence ID" value="HIY66096.1"/>
    <property type="molecule type" value="Genomic_DNA"/>
</dbReference>
<feature type="transmembrane region" description="Helical" evidence="2">
    <location>
        <begin position="226"/>
        <end position="247"/>
    </location>
</feature>
<accession>A0A9D1YV88</accession>
<feature type="transmembrane region" description="Helical" evidence="2">
    <location>
        <begin position="43"/>
        <end position="64"/>
    </location>
</feature>
<feature type="transmembrane region" description="Helical" evidence="2">
    <location>
        <begin position="170"/>
        <end position="190"/>
    </location>
</feature>
<keyword evidence="4" id="KW-0482">Metalloprotease</keyword>
<sequence length="296" mass="31019">MKRAELRGYGVSLVLFVVVTIAATFGLQLVEAAYAIGGGAIQWHHFGPLIGAAVTSLIVPATSRPEPPQPVGRRQWVAHTILGVLAAGVFALLVWVGFSLLHVPTVDLGRAGAGTVVIAMLGGLLGAAAQEVGWRGFLQPTLESRMPRIGASVIVGLVWSLWYVNAFTDIVTGIMLFATYVPLSILLGYLGNGSVFQRVLTTAIVHWLITLPVTFLAGIAGSVVQFAVALASIAVTSIFMVMFAVATKRRRARAAERGAAAQESDDQDTAEPADAATADGSDDEPLDSSGAEEDGR</sequence>
<dbReference type="GO" id="GO:0008237">
    <property type="term" value="F:metallopeptidase activity"/>
    <property type="evidence" value="ECO:0007669"/>
    <property type="project" value="UniProtKB-KW"/>
</dbReference>
<comment type="caution">
    <text evidence="4">The sequence shown here is derived from an EMBL/GenBank/DDBJ whole genome shotgun (WGS) entry which is preliminary data.</text>
</comment>
<dbReference type="GO" id="GO:0080120">
    <property type="term" value="P:CAAX-box protein maturation"/>
    <property type="evidence" value="ECO:0007669"/>
    <property type="project" value="UniProtKB-ARBA"/>
</dbReference>
<protein>
    <submittedName>
        <fullName evidence="4">CPBP family intramembrane metalloprotease</fullName>
    </submittedName>
</protein>
<gene>
    <name evidence="4" type="ORF">H9830_07450</name>
</gene>
<keyword evidence="2" id="KW-1133">Transmembrane helix</keyword>
<organism evidence="4 5">
    <name type="scientific">Candidatus Agrococcus pullicola</name>
    <dbReference type="NCBI Taxonomy" id="2838429"/>
    <lineage>
        <taxon>Bacteria</taxon>
        <taxon>Bacillati</taxon>
        <taxon>Actinomycetota</taxon>
        <taxon>Actinomycetes</taxon>
        <taxon>Micrococcales</taxon>
        <taxon>Microbacteriaceae</taxon>
        <taxon>Agrococcus</taxon>
    </lineage>
</organism>
<keyword evidence="2" id="KW-0812">Transmembrane</keyword>
<feature type="transmembrane region" description="Helical" evidence="2">
    <location>
        <begin position="12"/>
        <end position="37"/>
    </location>
</feature>
<dbReference type="GO" id="GO:0004175">
    <property type="term" value="F:endopeptidase activity"/>
    <property type="evidence" value="ECO:0007669"/>
    <property type="project" value="UniProtKB-ARBA"/>
</dbReference>
<dbReference type="AlphaFoldDB" id="A0A9D1YV88"/>
<keyword evidence="2" id="KW-0472">Membrane</keyword>
<feature type="domain" description="CAAX prenyl protease 2/Lysostaphin resistance protein A-like" evidence="3">
    <location>
        <begin position="115"/>
        <end position="209"/>
    </location>
</feature>
<feature type="transmembrane region" description="Helical" evidence="2">
    <location>
        <begin position="76"/>
        <end position="101"/>
    </location>
</feature>
<feature type="compositionally biased region" description="Acidic residues" evidence="1">
    <location>
        <begin position="280"/>
        <end position="296"/>
    </location>
</feature>
<name>A0A9D1YV88_9MICO</name>
<feature type="region of interest" description="Disordered" evidence="1">
    <location>
        <begin position="256"/>
        <end position="296"/>
    </location>
</feature>
<evidence type="ECO:0000313" key="5">
    <source>
        <dbReference type="Proteomes" id="UP000824005"/>
    </source>
</evidence>
<dbReference type="Pfam" id="PF02517">
    <property type="entry name" value="Rce1-like"/>
    <property type="match status" value="1"/>
</dbReference>
<dbReference type="Proteomes" id="UP000824005">
    <property type="component" value="Unassembled WGS sequence"/>
</dbReference>
<feature type="transmembrane region" description="Helical" evidence="2">
    <location>
        <begin position="146"/>
        <end position="164"/>
    </location>
</feature>
<evidence type="ECO:0000259" key="3">
    <source>
        <dbReference type="Pfam" id="PF02517"/>
    </source>
</evidence>
<keyword evidence="4" id="KW-0378">Hydrolase</keyword>
<reference evidence="4" key="1">
    <citation type="journal article" date="2021" name="PeerJ">
        <title>Extensive microbial diversity within the chicken gut microbiome revealed by metagenomics and culture.</title>
        <authorList>
            <person name="Gilroy R."/>
            <person name="Ravi A."/>
            <person name="Getino M."/>
            <person name="Pursley I."/>
            <person name="Horton D.L."/>
            <person name="Alikhan N.F."/>
            <person name="Baker D."/>
            <person name="Gharbi K."/>
            <person name="Hall N."/>
            <person name="Watson M."/>
            <person name="Adriaenssens E.M."/>
            <person name="Foster-Nyarko E."/>
            <person name="Jarju S."/>
            <person name="Secka A."/>
            <person name="Antonio M."/>
            <person name="Oren A."/>
            <person name="Chaudhuri R.R."/>
            <person name="La Ragione R."/>
            <person name="Hildebrand F."/>
            <person name="Pallen M.J."/>
        </authorList>
    </citation>
    <scope>NUCLEOTIDE SEQUENCE</scope>
    <source>
        <strain evidence="4">ChiGjej1B1-98</strain>
    </source>
</reference>
<keyword evidence="4" id="KW-0645">Protease</keyword>